<protein>
    <submittedName>
        <fullName evidence="3">Uncharacterized protein</fullName>
    </submittedName>
</protein>
<keyword evidence="2" id="KW-0812">Transmembrane</keyword>
<sequence>MGVTVRGRPQACQVTPKSSLHYATLAVFLLLLLLDDTSSSSTATPGILVFFFFFHFVCLLISFCLAFYLLYHLFQYNILYVCLLYQVFQFEKDAVQPTQENTTNQRKREREREREKREESVSLADILGESPVVLRLRVYLCLRGVLCCLLLDSSLISVPSCCLFLSCYFITLLSVVRLILQSKEKDQSIKKKVDSKRKTKRQETKPSSCSAFSSLFSALVLLFFLRPKFTTQAKSHNQHQQPPLQLKLPAKEKKESNRKSRKTRRSGTNHHYLEL</sequence>
<proteinExistence type="predicted"/>
<gene>
    <name evidence="3" type="ORF">ARB_00385</name>
</gene>
<name>D4AW21_ARTBC</name>
<evidence type="ECO:0000256" key="2">
    <source>
        <dbReference type="SAM" id="Phobius"/>
    </source>
</evidence>
<feature type="region of interest" description="Disordered" evidence="1">
    <location>
        <begin position="235"/>
        <end position="275"/>
    </location>
</feature>
<dbReference type="RefSeq" id="XP_003013201.1">
    <property type="nucleotide sequence ID" value="XM_003013155.1"/>
</dbReference>
<evidence type="ECO:0000256" key="1">
    <source>
        <dbReference type="SAM" id="MobiDB-lite"/>
    </source>
</evidence>
<keyword evidence="2" id="KW-1133">Transmembrane helix</keyword>
<dbReference type="GeneID" id="9526790"/>
<keyword evidence="2" id="KW-0472">Membrane</keyword>
<dbReference type="HOGENOM" id="CLU_1011840_0_0_1"/>
<feature type="compositionally biased region" description="Basic residues" evidence="1">
    <location>
        <begin position="259"/>
        <end position="268"/>
    </location>
</feature>
<organism evidence="3 4">
    <name type="scientific">Arthroderma benhamiae (strain ATCC MYA-4681 / CBS 112371)</name>
    <name type="common">Trichophyton mentagrophytes</name>
    <dbReference type="NCBI Taxonomy" id="663331"/>
    <lineage>
        <taxon>Eukaryota</taxon>
        <taxon>Fungi</taxon>
        <taxon>Dikarya</taxon>
        <taxon>Ascomycota</taxon>
        <taxon>Pezizomycotina</taxon>
        <taxon>Eurotiomycetes</taxon>
        <taxon>Eurotiomycetidae</taxon>
        <taxon>Onygenales</taxon>
        <taxon>Arthrodermataceae</taxon>
        <taxon>Trichophyton</taxon>
    </lineage>
</organism>
<dbReference type="Proteomes" id="UP000008866">
    <property type="component" value="Unassembled WGS sequence"/>
</dbReference>
<comment type="caution">
    <text evidence="3">The sequence shown here is derived from an EMBL/GenBank/DDBJ whole genome shotgun (WGS) entry which is preliminary data.</text>
</comment>
<accession>D4AW21</accession>
<dbReference type="EMBL" id="ABSU01000014">
    <property type="protein sequence ID" value="EFE32561.1"/>
    <property type="molecule type" value="Genomic_DNA"/>
</dbReference>
<reference evidence="4" key="1">
    <citation type="journal article" date="2011" name="Genome Biol.">
        <title>Comparative and functional genomics provide insights into the pathogenicity of dermatophytic fungi.</title>
        <authorList>
            <person name="Burmester A."/>
            <person name="Shelest E."/>
            <person name="Gloeckner G."/>
            <person name="Heddergott C."/>
            <person name="Schindler S."/>
            <person name="Staib P."/>
            <person name="Heidel A."/>
            <person name="Felder M."/>
            <person name="Petzold A."/>
            <person name="Szafranski K."/>
            <person name="Feuermann M."/>
            <person name="Pedruzzi I."/>
            <person name="Priebe S."/>
            <person name="Groth M."/>
            <person name="Winkler R."/>
            <person name="Li W."/>
            <person name="Kniemeyer O."/>
            <person name="Schroeckh V."/>
            <person name="Hertweck C."/>
            <person name="Hube B."/>
            <person name="White T.C."/>
            <person name="Platzer M."/>
            <person name="Guthke R."/>
            <person name="Heitman J."/>
            <person name="Woestemeyer J."/>
            <person name="Zipfel P.F."/>
            <person name="Monod M."/>
            <person name="Brakhage A.A."/>
        </authorList>
    </citation>
    <scope>NUCLEOTIDE SEQUENCE [LARGE SCALE GENOMIC DNA]</scope>
    <source>
        <strain evidence="4">ATCC MYA-4681 / CBS 112371</strain>
    </source>
</reference>
<feature type="transmembrane region" description="Helical" evidence="2">
    <location>
        <begin position="47"/>
        <end position="71"/>
    </location>
</feature>
<keyword evidence="4" id="KW-1185">Reference proteome</keyword>
<feature type="transmembrane region" description="Helical" evidence="2">
    <location>
        <begin position="206"/>
        <end position="225"/>
    </location>
</feature>
<evidence type="ECO:0000313" key="4">
    <source>
        <dbReference type="Proteomes" id="UP000008866"/>
    </source>
</evidence>
<dbReference type="KEGG" id="abe:ARB_00385"/>
<feature type="transmembrane region" description="Helical" evidence="2">
    <location>
        <begin position="156"/>
        <end position="180"/>
    </location>
</feature>
<feature type="transmembrane region" description="Helical" evidence="2">
    <location>
        <begin position="20"/>
        <end position="35"/>
    </location>
</feature>
<feature type="compositionally biased region" description="Basic and acidic residues" evidence="1">
    <location>
        <begin position="249"/>
        <end position="258"/>
    </location>
</feature>
<dbReference type="AlphaFoldDB" id="D4AW21"/>
<evidence type="ECO:0000313" key="3">
    <source>
        <dbReference type="EMBL" id="EFE32561.1"/>
    </source>
</evidence>